<evidence type="ECO:0000256" key="1">
    <source>
        <dbReference type="ARBA" id="ARBA00004370"/>
    </source>
</evidence>
<feature type="domain" description="Cadherin" evidence="7">
    <location>
        <begin position="682"/>
        <end position="786"/>
    </location>
</feature>
<dbReference type="EMBL" id="JARBDR010000923">
    <property type="protein sequence ID" value="KAJ8297846.1"/>
    <property type="molecule type" value="Genomic_DNA"/>
</dbReference>
<keyword evidence="6" id="KW-0812">Transmembrane</keyword>
<dbReference type="SUPFAM" id="SSF49313">
    <property type="entry name" value="Cadherin-like"/>
    <property type="match status" value="7"/>
</dbReference>
<evidence type="ECO:0000256" key="6">
    <source>
        <dbReference type="SAM" id="Phobius"/>
    </source>
</evidence>
<dbReference type="InterPro" id="IPR015919">
    <property type="entry name" value="Cadherin-like_sf"/>
</dbReference>
<accession>A0ABQ9DX60</accession>
<reference evidence="8 9" key="1">
    <citation type="submission" date="2022-12" db="EMBL/GenBank/DDBJ databases">
        <title>Chromosome-level genome of Tegillarca granosa.</title>
        <authorList>
            <person name="Kim J."/>
        </authorList>
    </citation>
    <scope>NUCLEOTIDE SEQUENCE [LARGE SCALE GENOMIC DNA]</scope>
    <source>
        <strain evidence="8">Teg-2019</strain>
        <tissue evidence="8">Adductor muscle</tissue>
    </source>
</reference>
<dbReference type="PANTHER" id="PTHR24027">
    <property type="entry name" value="CADHERIN-23"/>
    <property type="match status" value="1"/>
</dbReference>
<evidence type="ECO:0000313" key="9">
    <source>
        <dbReference type="Proteomes" id="UP001217089"/>
    </source>
</evidence>
<dbReference type="Pfam" id="PF00028">
    <property type="entry name" value="Cadherin"/>
    <property type="match status" value="6"/>
</dbReference>
<proteinExistence type="predicted"/>
<keyword evidence="3 5" id="KW-0106">Calcium</keyword>
<keyword evidence="6" id="KW-1133">Transmembrane helix</keyword>
<dbReference type="InterPro" id="IPR002126">
    <property type="entry name" value="Cadherin-like_dom"/>
</dbReference>
<feature type="transmembrane region" description="Helical" evidence="6">
    <location>
        <begin position="794"/>
        <end position="819"/>
    </location>
</feature>
<dbReference type="PROSITE" id="PS00232">
    <property type="entry name" value="CADHERIN_1"/>
    <property type="match status" value="3"/>
</dbReference>
<comment type="caution">
    <text evidence="8">The sequence shown here is derived from an EMBL/GenBank/DDBJ whole genome shotgun (WGS) entry which is preliminary data.</text>
</comment>
<protein>
    <recommendedName>
        <fullName evidence="7">Cadherin domain-containing protein</fullName>
    </recommendedName>
</protein>
<feature type="domain" description="Cadherin" evidence="7">
    <location>
        <begin position="573"/>
        <end position="678"/>
    </location>
</feature>
<keyword evidence="4 6" id="KW-0472">Membrane</keyword>
<feature type="domain" description="Cadherin" evidence="7">
    <location>
        <begin position="145"/>
        <end position="254"/>
    </location>
</feature>
<dbReference type="CDD" id="cd11304">
    <property type="entry name" value="Cadherin_repeat"/>
    <property type="match status" value="7"/>
</dbReference>
<sequence>MLRLDTGGIGHVLLGMQKYTSFLMLVSKSKQDVSYELVEESGPDTYLGKISESANLRERVQNDSDFNSLLYNLLPKSDPDAKYFNINPWSSSLFTSQSLDRDIICPYKVSCILEFHVVAQYNSIFIKLKVSVNLLDINDNAPRFPNQTVNLEISEESIIGSSITLQGAQDADSGNNSKIRYRLLETNTPFSVESGSYQDGRSLLRIIVKEKIDREIRGAYTLTVIAEDSANEPKNGTLIVNLKIKDINDNRPKFEKSVYRININESAEIGYVVMKLSAYDPDEGENGRIIYSLSSRQSTEIKTLFHIDATTGELSLIKSLIDEHNKEYHVIVEASDNAKTRLISQTEVFINVLDTHNKAPEITVQLLSTKDYIEKSENTAVGTVLGLMFVRDPDSGNNGRITCYISGDQFGLTSDKSNTEGILEFNIVLKQKLDRELKEWHTISITCKDSGSPSLNTTRNILLHVLDTNDNPPRFQQQVYKVNIPENGETDLVQLTPDTVDTGNIVYSILVDLEYKNYFTIDRASGMLTVQHQFDRETTPQINIQVFAEDNGSPSLTGTAIIETKTITAPVFSPDEFKFAVAENQPPNVSVGRVIAHDIDADDNGVISFSMAPDDRIRQIPFIVMQNGTILAEKSLDRETINSYEFIIRAIDGGVPPQTSTASVKINIQDVNDETPKITFPSTDNDAISISYETLPNVVIATISAEDADEGMNGDLFYSFEGTNSTNLFQLNRYNGQITLRKSLDLTNLGTYILQIRVEDGGQVPNYDTKALSISVTDTPQAQPQGDGDGGIKYFAIAIAISCVTVVLSILIILAICLIRRRDHKHDKFIESVTTSSETEHANMDMKINGVYSRETIQKSLVKSNGSDVKSKNSPFNNSLVPKNGKHKKPEILTDAIAIWDWGDHDTTCSSETQRTQSTILPVHHSLQDLYNTDFIEVVIIWLLVYDTLHDTNKRRICIDHVTDEKNDTCGRTSEIHNRTQMD</sequence>
<dbReference type="PANTHER" id="PTHR24027:SF438">
    <property type="entry name" value="CADHERIN 23"/>
    <property type="match status" value="1"/>
</dbReference>
<dbReference type="Proteomes" id="UP001217089">
    <property type="component" value="Unassembled WGS sequence"/>
</dbReference>
<keyword evidence="2" id="KW-0677">Repeat</keyword>
<dbReference type="InterPro" id="IPR039808">
    <property type="entry name" value="Cadherin"/>
</dbReference>
<evidence type="ECO:0000256" key="5">
    <source>
        <dbReference type="PROSITE-ProRule" id="PRU00043"/>
    </source>
</evidence>
<dbReference type="PRINTS" id="PR00205">
    <property type="entry name" value="CADHERIN"/>
</dbReference>
<feature type="domain" description="Cadherin" evidence="7">
    <location>
        <begin position="63"/>
        <end position="144"/>
    </location>
</feature>
<evidence type="ECO:0000313" key="8">
    <source>
        <dbReference type="EMBL" id="KAJ8297846.1"/>
    </source>
</evidence>
<organism evidence="8 9">
    <name type="scientific">Tegillarca granosa</name>
    <name type="common">Malaysian cockle</name>
    <name type="synonym">Anadara granosa</name>
    <dbReference type="NCBI Taxonomy" id="220873"/>
    <lineage>
        <taxon>Eukaryota</taxon>
        <taxon>Metazoa</taxon>
        <taxon>Spiralia</taxon>
        <taxon>Lophotrochozoa</taxon>
        <taxon>Mollusca</taxon>
        <taxon>Bivalvia</taxon>
        <taxon>Autobranchia</taxon>
        <taxon>Pteriomorphia</taxon>
        <taxon>Arcoida</taxon>
        <taxon>Arcoidea</taxon>
        <taxon>Arcidae</taxon>
        <taxon>Tegillarca</taxon>
    </lineage>
</organism>
<keyword evidence="9" id="KW-1185">Reference proteome</keyword>
<dbReference type="SMART" id="SM00112">
    <property type="entry name" value="CA"/>
    <property type="match status" value="7"/>
</dbReference>
<dbReference type="Gene3D" id="2.60.40.60">
    <property type="entry name" value="Cadherins"/>
    <property type="match status" value="7"/>
</dbReference>
<evidence type="ECO:0000259" key="7">
    <source>
        <dbReference type="PROSITE" id="PS50268"/>
    </source>
</evidence>
<evidence type="ECO:0000256" key="3">
    <source>
        <dbReference type="ARBA" id="ARBA00022837"/>
    </source>
</evidence>
<comment type="subcellular location">
    <subcellularLocation>
        <location evidence="1">Membrane</location>
    </subcellularLocation>
</comment>
<feature type="domain" description="Cadherin" evidence="7">
    <location>
        <begin position="377"/>
        <end position="475"/>
    </location>
</feature>
<evidence type="ECO:0000256" key="2">
    <source>
        <dbReference type="ARBA" id="ARBA00022737"/>
    </source>
</evidence>
<feature type="domain" description="Cadherin" evidence="7">
    <location>
        <begin position="255"/>
        <end position="362"/>
    </location>
</feature>
<gene>
    <name evidence="8" type="ORF">KUTeg_024377</name>
</gene>
<evidence type="ECO:0000256" key="4">
    <source>
        <dbReference type="ARBA" id="ARBA00023136"/>
    </source>
</evidence>
<name>A0ABQ9DX60_TEGGR</name>
<dbReference type="PROSITE" id="PS50268">
    <property type="entry name" value="CADHERIN_2"/>
    <property type="match status" value="7"/>
</dbReference>
<feature type="domain" description="Cadherin" evidence="7">
    <location>
        <begin position="476"/>
        <end position="589"/>
    </location>
</feature>
<dbReference type="InterPro" id="IPR020894">
    <property type="entry name" value="Cadherin_CS"/>
</dbReference>